<dbReference type="Pfam" id="PF13189">
    <property type="entry name" value="Cytidylate_kin2"/>
    <property type="match status" value="1"/>
</dbReference>
<evidence type="ECO:0000313" key="2">
    <source>
        <dbReference type="Proteomes" id="UP000479531"/>
    </source>
</evidence>
<organism evidence="1 2">
    <name type="scientific">Roseburia intestinalis</name>
    <dbReference type="NCBI Taxonomy" id="166486"/>
    <lineage>
        <taxon>Bacteria</taxon>
        <taxon>Bacillati</taxon>
        <taxon>Bacillota</taxon>
        <taxon>Clostridia</taxon>
        <taxon>Lachnospirales</taxon>
        <taxon>Lachnospiraceae</taxon>
        <taxon>Roseburia</taxon>
    </lineage>
</organism>
<gene>
    <name evidence="1" type="ORF">GCK47_03875</name>
</gene>
<dbReference type="Gene3D" id="3.40.50.300">
    <property type="entry name" value="P-loop containing nucleotide triphosphate hydrolases"/>
    <property type="match status" value="1"/>
</dbReference>
<comment type="caution">
    <text evidence="1">The sequence shown here is derived from an EMBL/GenBank/DDBJ whole genome shotgun (WGS) entry which is preliminary data.</text>
</comment>
<dbReference type="InterPro" id="IPR027417">
    <property type="entry name" value="P-loop_NTPase"/>
</dbReference>
<dbReference type="Proteomes" id="UP000479531">
    <property type="component" value="Unassembled WGS sequence"/>
</dbReference>
<keyword evidence="1" id="KW-0418">Kinase</keyword>
<dbReference type="EMBL" id="WGGT01000003">
    <property type="protein sequence ID" value="MVQ44874.1"/>
    <property type="molecule type" value="Genomic_DNA"/>
</dbReference>
<accession>A0A6L6XCQ4</accession>
<dbReference type="AlphaFoldDB" id="A0A6L6XCQ4"/>
<keyword evidence="1" id="KW-0808">Transferase</keyword>
<dbReference type="GO" id="GO:0016301">
    <property type="term" value="F:kinase activity"/>
    <property type="evidence" value="ECO:0007669"/>
    <property type="project" value="UniProtKB-KW"/>
</dbReference>
<protein>
    <submittedName>
        <fullName evidence="1">Cytidylate kinase-like family protein</fullName>
    </submittedName>
</protein>
<dbReference type="SUPFAM" id="SSF52540">
    <property type="entry name" value="P-loop containing nucleoside triphosphate hydrolases"/>
    <property type="match status" value="1"/>
</dbReference>
<sequence length="208" mass="24095">MMNQEMIHMGKIITIGREFGSGGREVGKRLSDELGIAYYDNEIITEIAKRTELAEGYVQHVMENGPTALMPITIGRTFYMGADPVMEQNNAIYREQSLLVQELAEKSDCVIVGRSADYILRDKKPLRLFIYADMESRMERCRKRAPEQEHFTDKELRRHIQDVDKRRSKYYQFFTGQTWGEKLNYDLCINTSGANIEDLVKVIAKLVK</sequence>
<reference evidence="1 2" key="1">
    <citation type="submission" date="2019-10" db="EMBL/GenBank/DDBJ databases">
        <title>Roseburia spp. ameliorate alcoholic fatty liver via restoration of gut barrier function.</title>
        <authorList>
            <person name="Seo B."/>
            <person name="Ko G."/>
        </authorList>
    </citation>
    <scope>NUCLEOTIDE SEQUENCE [LARGE SCALE GENOMIC DNA]</scope>
    <source>
        <strain evidence="1 2">SNUG30017</strain>
    </source>
</reference>
<name>A0A6L6XCQ4_9FIRM</name>
<evidence type="ECO:0000313" key="1">
    <source>
        <dbReference type="EMBL" id="MVQ44874.1"/>
    </source>
</evidence>
<proteinExistence type="predicted"/>